<dbReference type="RefSeq" id="WP_016872377.1">
    <property type="nucleotide sequence ID" value="NZ_AJLN01000085.1"/>
</dbReference>
<organism evidence="1 2">
    <name type="scientific">Chlorogloeopsis fritschii PCC 6912</name>
    <dbReference type="NCBI Taxonomy" id="211165"/>
    <lineage>
        <taxon>Bacteria</taxon>
        <taxon>Bacillati</taxon>
        <taxon>Cyanobacteriota</taxon>
        <taxon>Cyanophyceae</taxon>
        <taxon>Nostocales</taxon>
        <taxon>Chlorogloeopsidaceae</taxon>
        <taxon>Chlorogloeopsis</taxon>
    </lineage>
</organism>
<dbReference type="AlphaFoldDB" id="A0A3S1AA54"/>
<comment type="caution">
    <text evidence="1">The sequence shown here is derived from an EMBL/GenBank/DDBJ whole genome shotgun (WGS) entry which is preliminary data.</text>
</comment>
<dbReference type="EMBL" id="RSCJ01000034">
    <property type="protein sequence ID" value="RUR73625.1"/>
    <property type="molecule type" value="Genomic_DNA"/>
</dbReference>
<dbReference type="OrthoDB" id="531045at2"/>
<sequence>MARYTCSFLLSVPIKDLQALVVELLQNCNLVVQYCTSDYIMAREIPGTVSLSKMVKAEVFIDIGTATETETRMSIVIKNEELPLQLDNHCRQVFEFIKQSIENNRYWHLIESLADSYERL</sequence>
<dbReference type="STRING" id="211165.GCA_000317285_03339"/>
<proteinExistence type="predicted"/>
<protein>
    <submittedName>
        <fullName evidence="1">Uncharacterized protein</fullName>
    </submittedName>
</protein>
<evidence type="ECO:0000313" key="2">
    <source>
        <dbReference type="Proteomes" id="UP000268857"/>
    </source>
</evidence>
<name>A0A3S1AA54_CHLFR</name>
<keyword evidence="2" id="KW-1185">Reference proteome</keyword>
<dbReference type="Proteomes" id="UP000268857">
    <property type="component" value="Unassembled WGS sequence"/>
</dbReference>
<evidence type="ECO:0000313" key="1">
    <source>
        <dbReference type="EMBL" id="RUR73625.1"/>
    </source>
</evidence>
<accession>A0A3S1AA54</accession>
<gene>
    <name evidence="1" type="ORF">PCC6912_56230</name>
</gene>
<reference evidence="1 2" key="1">
    <citation type="journal article" date="2019" name="Genome Biol. Evol.">
        <title>Day and night: Metabolic profiles and evolutionary relationships of six axenic non-marine cyanobacteria.</title>
        <authorList>
            <person name="Will S.E."/>
            <person name="Henke P."/>
            <person name="Boedeker C."/>
            <person name="Huang S."/>
            <person name="Brinkmann H."/>
            <person name="Rohde M."/>
            <person name="Jarek M."/>
            <person name="Friedl T."/>
            <person name="Seufert S."/>
            <person name="Schumacher M."/>
            <person name="Overmann J."/>
            <person name="Neumann-Schaal M."/>
            <person name="Petersen J."/>
        </authorList>
    </citation>
    <scope>NUCLEOTIDE SEQUENCE [LARGE SCALE GENOMIC DNA]</scope>
    <source>
        <strain evidence="1 2">PCC 6912</strain>
    </source>
</reference>